<dbReference type="Pfam" id="PF25753">
    <property type="entry name" value="SF0329"/>
    <property type="match status" value="1"/>
</dbReference>
<dbReference type="InterPro" id="IPR057955">
    <property type="entry name" value="SF0329-like"/>
</dbReference>
<dbReference type="AlphaFoldDB" id="A0A1S2LZE5"/>
<accession>A0A1S2LZE5</accession>
<dbReference type="Proteomes" id="UP000179524">
    <property type="component" value="Unassembled WGS sequence"/>
</dbReference>
<dbReference type="OrthoDB" id="9815878at2"/>
<reference evidence="1 2" key="1">
    <citation type="submission" date="2016-10" db="EMBL/GenBank/DDBJ databases">
        <title>Draft genome sequences of four alkaliphilic bacteria belonging to the Anaerobacillus genus.</title>
        <authorList>
            <person name="Bassil N.M."/>
            <person name="Lloyd J.R."/>
        </authorList>
    </citation>
    <scope>NUCLEOTIDE SEQUENCE [LARGE SCALE GENOMIC DNA]</scope>
    <source>
        <strain evidence="1 2">DSM 18345</strain>
    </source>
</reference>
<protein>
    <submittedName>
        <fullName evidence="1">Uncharacterized protein</fullName>
    </submittedName>
</protein>
<comment type="caution">
    <text evidence="1">The sequence shown here is derived from an EMBL/GenBank/DDBJ whole genome shotgun (WGS) entry which is preliminary data.</text>
</comment>
<evidence type="ECO:0000313" key="2">
    <source>
        <dbReference type="Proteomes" id="UP000179524"/>
    </source>
</evidence>
<dbReference type="EMBL" id="MLQR01000001">
    <property type="protein sequence ID" value="OIJ17107.1"/>
    <property type="molecule type" value="Genomic_DNA"/>
</dbReference>
<keyword evidence="2" id="KW-1185">Reference proteome</keyword>
<sequence>MRWTKTKKSIENLICEKLKKRLKINATKYNTSLGEQRRIWITLDNKEIFNASSAHFLHAHDKLWEEIRNKTSNPFPDCLYECFPELVGKVSDFDYSMEILEQRNIFNVDRVYEKLVEYSNLSTQVSQLNFKSETLVLLVPFKTKYIY</sequence>
<evidence type="ECO:0000313" key="1">
    <source>
        <dbReference type="EMBL" id="OIJ17107.1"/>
    </source>
</evidence>
<organism evidence="1 2">
    <name type="scientific">Anaerobacillus alkalilacustris</name>
    <dbReference type="NCBI Taxonomy" id="393763"/>
    <lineage>
        <taxon>Bacteria</taxon>
        <taxon>Bacillati</taxon>
        <taxon>Bacillota</taxon>
        <taxon>Bacilli</taxon>
        <taxon>Bacillales</taxon>
        <taxon>Bacillaceae</taxon>
        <taxon>Anaerobacillus</taxon>
    </lineage>
</organism>
<name>A0A1S2LZE5_9BACI</name>
<proteinExistence type="predicted"/>
<dbReference type="RefSeq" id="WP_071307835.1">
    <property type="nucleotide sequence ID" value="NZ_MLQR01000001.1"/>
</dbReference>
<gene>
    <name evidence="1" type="ORF">BKP37_00795</name>
</gene>